<proteinExistence type="predicted"/>
<evidence type="ECO:0000256" key="1">
    <source>
        <dbReference type="SAM" id="MobiDB-lite"/>
    </source>
</evidence>
<dbReference type="Proteomes" id="UP000033187">
    <property type="component" value="Chromosome 1"/>
</dbReference>
<accession>A0A0D6JD50</accession>
<organism evidence="2 3">
    <name type="scientific">Candidatus Filomicrobium marinum</name>
    <dbReference type="NCBI Taxonomy" id="1608628"/>
    <lineage>
        <taxon>Bacteria</taxon>
        <taxon>Pseudomonadati</taxon>
        <taxon>Pseudomonadota</taxon>
        <taxon>Alphaproteobacteria</taxon>
        <taxon>Hyphomicrobiales</taxon>
        <taxon>Hyphomicrobiaceae</taxon>
        <taxon>Filomicrobium</taxon>
    </lineage>
</organism>
<feature type="compositionally biased region" description="Basic residues" evidence="1">
    <location>
        <begin position="245"/>
        <end position="262"/>
    </location>
</feature>
<name>A0A0D6JD50_9HYPH</name>
<evidence type="ECO:0000313" key="3">
    <source>
        <dbReference type="Proteomes" id="UP000033187"/>
    </source>
</evidence>
<dbReference type="KEGG" id="fiy:BN1229_v1_1081"/>
<dbReference type="InterPro" id="IPR021293">
    <property type="entry name" value="DUF2865"/>
</dbReference>
<sequence length="291" mass="32651">MECSGLGMRWTLRGAGWVAVCTVTLVGPDAHAQSLLQNLFGFASGPQKPTVYRSSPRNSHPTWQSDYDIRESQISPARYRTMCVRMCDGYYFPISSSTMRGAFHRDAAKCKSSCGDDSRLFYMPASDPDPERMVDLTGRSYATLPTAYVYRKRLIDGCSCRPMPWSSSERLRHLRYRYEAEMAKIQETRPLTLAKVQLEPSEPSITESEKSEETITADAGSEMEAEASPLQNTRTAANPIVSRGQPKHSRRRPSNRDHKRNPSKPASSQFNGWGSGTSAYTWPGDAPRSYR</sequence>
<dbReference type="Pfam" id="PF11064">
    <property type="entry name" value="DUF2865"/>
    <property type="match status" value="1"/>
</dbReference>
<feature type="region of interest" description="Disordered" evidence="1">
    <location>
        <begin position="196"/>
        <end position="291"/>
    </location>
</feature>
<dbReference type="EMBL" id="LN829119">
    <property type="protein sequence ID" value="CPR17050.1"/>
    <property type="molecule type" value="Genomic_DNA"/>
</dbReference>
<protein>
    <recommendedName>
        <fullName evidence="4">DUF2865 domain-containing protein</fullName>
    </recommendedName>
</protein>
<dbReference type="AlphaFoldDB" id="A0A0D6JD50"/>
<gene>
    <name evidence="2" type="ORF">YBN1229_v1_1081</name>
</gene>
<dbReference type="KEGG" id="fil:BN1229_v1_1080"/>
<evidence type="ECO:0008006" key="4">
    <source>
        <dbReference type="Google" id="ProtNLM"/>
    </source>
</evidence>
<reference evidence="3" key="1">
    <citation type="submission" date="2015-02" db="EMBL/GenBank/DDBJ databases">
        <authorList>
            <person name="Chooi Y.-H."/>
        </authorList>
    </citation>
    <scope>NUCLEOTIDE SEQUENCE [LARGE SCALE GENOMIC DNA]</scope>
    <source>
        <strain evidence="3">strain Y</strain>
    </source>
</reference>
<evidence type="ECO:0000313" key="2">
    <source>
        <dbReference type="EMBL" id="CPR17050.1"/>
    </source>
</evidence>
<feature type="compositionally biased region" description="Polar residues" evidence="1">
    <location>
        <begin position="264"/>
        <end position="280"/>
    </location>
</feature>
<keyword evidence="3" id="KW-1185">Reference proteome</keyword>